<proteinExistence type="predicted"/>
<dbReference type="Pfam" id="PF12078">
    <property type="entry name" value="DUF3557"/>
    <property type="match status" value="1"/>
</dbReference>
<dbReference type="HOGENOM" id="CLU_1391427_0_0_1"/>
<dbReference type="Proteomes" id="UP000008281">
    <property type="component" value="Unassembled WGS sequence"/>
</dbReference>
<sequence>MGDFIPILPELVRFHTKNLILTDAVPDSDDLNRVLVPTCFPLESINLCCMYLENEMEYPIVQQSKLLILSLDLNFHEEEYGDLNALTHSRIHFYRQYWNSRNIERLLVSWKKNQKPIGTHFSFERPTVAGMRRLLRNIGDRFPESRIRKIGNKSRPFLPDQVLIPLNDYSEIKVFCKAAKKKLKSLHLKVQPIRRS</sequence>
<accession>E3NJA2</accession>
<dbReference type="InterPro" id="IPR021942">
    <property type="entry name" value="DUF3557"/>
</dbReference>
<evidence type="ECO:0000313" key="1">
    <source>
        <dbReference type="EMBL" id="EFP00562.1"/>
    </source>
</evidence>
<name>E3NJA2_CAERE</name>
<dbReference type="PANTHER" id="PTHR31379:SF1">
    <property type="entry name" value="F-BOX C PROTEIN-RELATED"/>
    <property type="match status" value="1"/>
</dbReference>
<protein>
    <recommendedName>
        <fullName evidence="3">F-box associated domain-containing protein</fullName>
    </recommendedName>
</protein>
<evidence type="ECO:0008006" key="3">
    <source>
        <dbReference type="Google" id="ProtNLM"/>
    </source>
</evidence>
<dbReference type="AlphaFoldDB" id="E3NJA2"/>
<dbReference type="EMBL" id="DS268732">
    <property type="protein sequence ID" value="EFP00562.1"/>
    <property type="molecule type" value="Genomic_DNA"/>
</dbReference>
<keyword evidence="2" id="KW-1185">Reference proteome</keyword>
<dbReference type="PANTHER" id="PTHR31379">
    <property type="entry name" value="F-BOX C PROTEIN-RELATED-RELATED"/>
    <property type="match status" value="1"/>
</dbReference>
<evidence type="ECO:0000313" key="2">
    <source>
        <dbReference type="Proteomes" id="UP000008281"/>
    </source>
</evidence>
<dbReference type="InParanoid" id="E3NJA2"/>
<gene>
    <name evidence="1" type="ORF">CRE_26825</name>
</gene>
<organism evidence="2">
    <name type="scientific">Caenorhabditis remanei</name>
    <name type="common">Caenorhabditis vulgaris</name>
    <dbReference type="NCBI Taxonomy" id="31234"/>
    <lineage>
        <taxon>Eukaryota</taxon>
        <taxon>Metazoa</taxon>
        <taxon>Ecdysozoa</taxon>
        <taxon>Nematoda</taxon>
        <taxon>Chromadorea</taxon>
        <taxon>Rhabditida</taxon>
        <taxon>Rhabditina</taxon>
        <taxon>Rhabditomorpha</taxon>
        <taxon>Rhabditoidea</taxon>
        <taxon>Rhabditidae</taxon>
        <taxon>Peloderinae</taxon>
        <taxon>Caenorhabditis</taxon>
    </lineage>
</organism>
<reference evidence="1" key="1">
    <citation type="submission" date="2007-07" db="EMBL/GenBank/DDBJ databases">
        <title>PCAP assembly of the Caenorhabditis remanei genome.</title>
        <authorList>
            <consortium name="The Caenorhabditis remanei Sequencing Consortium"/>
            <person name="Wilson R.K."/>
        </authorList>
    </citation>
    <scope>NUCLEOTIDE SEQUENCE [LARGE SCALE GENOMIC DNA]</scope>
    <source>
        <strain evidence="1">PB4641</strain>
    </source>
</reference>